<keyword evidence="1" id="KW-0732">Signal</keyword>
<feature type="signal peptide" evidence="1">
    <location>
        <begin position="1"/>
        <end position="26"/>
    </location>
</feature>
<proteinExistence type="predicted"/>
<dbReference type="EMBL" id="CP040916">
    <property type="protein sequence ID" value="QDQ13299.1"/>
    <property type="molecule type" value="Genomic_DNA"/>
</dbReference>
<evidence type="ECO:0000256" key="1">
    <source>
        <dbReference type="SAM" id="SignalP"/>
    </source>
</evidence>
<feature type="chain" id="PRO_5022207365" evidence="1">
    <location>
        <begin position="27"/>
        <end position="114"/>
    </location>
</feature>
<gene>
    <name evidence="2" type="ORF">FH965_24260</name>
</gene>
<dbReference type="RefSeq" id="WP_144320569.1">
    <property type="nucleotide sequence ID" value="NZ_CP040916.1"/>
</dbReference>
<dbReference type="Proteomes" id="UP000316806">
    <property type="component" value="Chromosome"/>
</dbReference>
<evidence type="ECO:0000313" key="3">
    <source>
        <dbReference type="Proteomes" id="UP000316806"/>
    </source>
</evidence>
<reference evidence="2 3" key="1">
    <citation type="journal article" date="2019" name="J. Ind. Microbiol. Biotechnol.">
        <title>The complete genomic sequence of Streptomyces spectabilis NRRL-2792 and identification of secondary metabolite biosynthetic gene clusters.</title>
        <authorList>
            <person name="Sinha A."/>
            <person name="Phillips-Salemka S."/>
            <person name="Niraula T.A."/>
            <person name="Short K.A."/>
            <person name="Niraula N.P."/>
        </authorList>
    </citation>
    <scope>NUCLEOTIDE SEQUENCE [LARGE SCALE GENOMIC DNA]</scope>
    <source>
        <strain evidence="2 3">NRRL 2792</strain>
    </source>
</reference>
<protein>
    <submittedName>
        <fullName evidence="2">Uncharacterized protein</fullName>
    </submittedName>
</protein>
<name>A0A516RCB5_STRST</name>
<accession>A0A516RCB5</accession>
<organism evidence="2 3">
    <name type="scientific">Streptomyces spectabilis</name>
    <dbReference type="NCBI Taxonomy" id="68270"/>
    <lineage>
        <taxon>Bacteria</taxon>
        <taxon>Bacillati</taxon>
        <taxon>Actinomycetota</taxon>
        <taxon>Actinomycetes</taxon>
        <taxon>Kitasatosporales</taxon>
        <taxon>Streptomycetaceae</taxon>
        <taxon>Streptomyces</taxon>
    </lineage>
</organism>
<sequence length="114" mass="12359">MRFRTSLAAALGALALVVTLPSSANAATGQFVFTYNRDGRTIEGRLHDPEARECIDLDEVAKPDATPAHSPRNRTNSIATVYTELECEGESFALRAHSGYGGEGLKFRSVVFNQ</sequence>
<dbReference type="AlphaFoldDB" id="A0A516RCB5"/>
<evidence type="ECO:0000313" key="2">
    <source>
        <dbReference type="EMBL" id="QDQ13299.1"/>
    </source>
</evidence>